<dbReference type="InterPro" id="IPR012854">
    <property type="entry name" value="Cu_amine_oxidase-like_N"/>
</dbReference>
<accession>A0A927BQ17</accession>
<gene>
    <name evidence="5" type="ORF">IDH44_00125</name>
</gene>
<dbReference type="Gene3D" id="3.30.457.10">
    <property type="entry name" value="Copper amine oxidase-like, N-terminal domain"/>
    <property type="match status" value="1"/>
</dbReference>
<feature type="domain" description="Copper amine oxidase-like N-terminal" evidence="3">
    <location>
        <begin position="34"/>
        <end position="144"/>
    </location>
</feature>
<dbReference type="Pfam" id="PF18573">
    <property type="entry name" value="BclA_C"/>
    <property type="match status" value="1"/>
</dbReference>
<dbReference type="AlphaFoldDB" id="A0A927BQ17"/>
<dbReference type="PANTHER" id="PTHR24637:SF421">
    <property type="entry name" value="CUTICLE COLLAGEN DPY-2"/>
    <property type="match status" value="1"/>
</dbReference>
<evidence type="ECO:0000313" key="6">
    <source>
        <dbReference type="Proteomes" id="UP000621560"/>
    </source>
</evidence>
<protein>
    <submittedName>
        <fullName evidence="5">Copper amine oxidase</fullName>
    </submittedName>
</protein>
<name>A0A927BQ17_9BACL</name>
<evidence type="ECO:0000259" key="3">
    <source>
        <dbReference type="Pfam" id="PF07833"/>
    </source>
</evidence>
<dbReference type="SUPFAM" id="SSF55383">
    <property type="entry name" value="Copper amine oxidase, domain N"/>
    <property type="match status" value="1"/>
</dbReference>
<proteinExistence type="predicted"/>
<dbReference type="Pfam" id="PF07833">
    <property type="entry name" value="Cu_amine_oxidN1"/>
    <property type="match status" value="1"/>
</dbReference>
<dbReference type="EMBL" id="JACXIZ010000001">
    <property type="protein sequence ID" value="MBD2843580.1"/>
    <property type="molecule type" value="Genomic_DNA"/>
</dbReference>
<evidence type="ECO:0000256" key="1">
    <source>
        <dbReference type="SAM" id="MobiDB-lite"/>
    </source>
</evidence>
<feature type="domain" description="BclA C-terminal" evidence="4">
    <location>
        <begin position="251"/>
        <end position="378"/>
    </location>
</feature>
<comment type="caution">
    <text evidence="5">The sequence shown here is derived from an EMBL/GenBank/DDBJ whole genome shotgun (WGS) entry which is preliminary data.</text>
</comment>
<feature type="compositionally biased region" description="Low complexity" evidence="1">
    <location>
        <begin position="156"/>
        <end position="167"/>
    </location>
</feature>
<dbReference type="Proteomes" id="UP000621560">
    <property type="component" value="Unassembled WGS sequence"/>
</dbReference>
<dbReference type="PANTHER" id="PTHR24637">
    <property type="entry name" value="COLLAGEN"/>
    <property type="match status" value="1"/>
</dbReference>
<dbReference type="InterPro" id="IPR041415">
    <property type="entry name" value="BclA_C"/>
</dbReference>
<feature type="chain" id="PRO_5037413776" evidence="2">
    <location>
        <begin position="28"/>
        <end position="378"/>
    </location>
</feature>
<dbReference type="Gene3D" id="2.60.120.40">
    <property type="match status" value="1"/>
</dbReference>
<feature type="compositionally biased region" description="Pro residues" evidence="1">
    <location>
        <begin position="223"/>
        <end position="232"/>
    </location>
</feature>
<dbReference type="InterPro" id="IPR036582">
    <property type="entry name" value="Mao_N_sf"/>
</dbReference>
<dbReference type="RefSeq" id="WP_190913528.1">
    <property type="nucleotide sequence ID" value="NZ_JACXIZ010000001.1"/>
</dbReference>
<keyword evidence="6" id="KW-1185">Reference proteome</keyword>
<feature type="region of interest" description="Disordered" evidence="1">
    <location>
        <begin position="144"/>
        <end position="244"/>
    </location>
</feature>
<evidence type="ECO:0000259" key="4">
    <source>
        <dbReference type="Pfam" id="PF18573"/>
    </source>
</evidence>
<sequence length="378" mass="37911">MVKKTCLAFATALTISWAIIAAPVSHAADLSLHVDGRVLQTDVAPVMVNNTVLIPLRHVAGTIGAAIQWDAPSRTVTVTRENVTATLILGQRAATVTKGADTSDVLLTEPARLLDNRVMVPVRFLAETFGAGIKWDKASQSVNITPSQDEATTIVGPQGPRGEAGPEGPEGPAGPQGPAGPRGSTGPAGPEGPKGETGVAGADGADGSIGPQGPAGPAGPAGPQGPPGPIGPAGPQGNEGPAGSNATGTYAYAARTSGGAIAIVLGGTNIPLGDLQQLSGFSASADNTSFTVSESGSYYISYKVELQSDLMTGAQVIHNGVPLPGSIIPPYKSKDIYQTESIANLSAGDTLSLQFYGVIAATNLVNGNGATLSIIKLS</sequence>
<reference evidence="5" key="1">
    <citation type="submission" date="2020-09" db="EMBL/GenBank/DDBJ databases">
        <title>A novel bacterium of genus Paenibacillus, isolated from South China Sea.</title>
        <authorList>
            <person name="Huang H."/>
            <person name="Mo K."/>
            <person name="Hu Y."/>
        </authorList>
    </citation>
    <scope>NUCLEOTIDE SEQUENCE</scope>
    <source>
        <strain evidence="5">IB182496</strain>
    </source>
</reference>
<organism evidence="5 6">
    <name type="scientific">Paenibacillus sabuli</name>
    <dbReference type="NCBI Taxonomy" id="2772509"/>
    <lineage>
        <taxon>Bacteria</taxon>
        <taxon>Bacillati</taxon>
        <taxon>Bacillota</taxon>
        <taxon>Bacilli</taxon>
        <taxon>Bacillales</taxon>
        <taxon>Paenibacillaceae</taxon>
        <taxon>Paenibacillus</taxon>
    </lineage>
</organism>
<feature type="signal peptide" evidence="2">
    <location>
        <begin position="1"/>
        <end position="27"/>
    </location>
</feature>
<keyword evidence="2" id="KW-0732">Signal</keyword>
<evidence type="ECO:0000256" key="2">
    <source>
        <dbReference type="SAM" id="SignalP"/>
    </source>
</evidence>
<dbReference type="InterPro" id="IPR008160">
    <property type="entry name" value="Collagen"/>
</dbReference>
<dbReference type="Pfam" id="PF01391">
    <property type="entry name" value="Collagen"/>
    <property type="match status" value="1"/>
</dbReference>
<dbReference type="InterPro" id="IPR008983">
    <property type="entry name" value="Tumour_necrosis_fac-like_dom"/>
</dbReference>
<evidence type="ECO:0000313" key="5">
    <source>
        <dbReference type="EMBL" id="MBD2843580.1"/>
    </source>
</evidence>